<name>A0A936Z6L2_9HYPH</name>
<keyword evidence="1" id="KW-0472">Membrane</keyword>
<evidence type="ECO:0000313" key="3">
    <source>
        <dbReference type="Proteomes" id="UP000605848"/>
    </source>
</evidence>
<sequence length="134" mass="14819">MVEVLLRAGTVEVLLAAVAALVVTVVILVISIRLKHNFITIIEPLTRDVIGQLLRAETELVRRTSEDHARSIRDELADRVRDFQENTSRTFSVHFDGMNGQIRTFGERLDGGIKAHGVTGSILVNWNTPTVSCA</sequence>
<reference evidence="2" key="1">
    <citation type="submission" date="2021-01" db="EMBL/GenBank/DDBJ databases">
        <title>Microvirga sp.</title>
        <authorList>
            <person name="Kim M.K."/>
        </authorList>
    </citation>
    <scope>NUCLEOTIDE SEQUENCE</scope>
    <source>
        <strain evidence="2">5420S-16</strain>
    </source>
</reference>
<evidence type="ECO:0000313" key="2">
    <source>
        <dbReference type="EMBL" id="MBL0403836.1"/>
    </source>
</evidence>
<comment type="caution">
    <text evidence="2">The sequence shown here is derived from an EMBL/GenBank/DDBJ whole genome shotgun (WGS) entry which is preliminary data.</text>
</comment>
<proteinExistence type="predicted"/>
<dbReference type="Proteomes" id="UP000605848">
    <property type="component" value="Unassembled WGS sequence"/>
</dbReference>
<dbReference type="AlphaFoldDB" id="A0A936Z6L2"/>
<dbReference type="EMBL" id="JAEQMY010000008">
    <property type="protein sequence ID" value="MBL0403836.1"/>
    <property type="molecule type" value="Genomic_DNA"/>
</dbReference>
<keyword evidence="1" id="KW-0812">Transmembrane</keyword>
<keyword evidence="1" id="KW-1133">Transmembrane helix</keyword>
<dbReference type="RefSeq" id="WP_202057653.1">
    <property type="nucleotide sequence ID" value="NZ_JAEQMY010000008.1"/>
</dbReference>
<gene>
    <name evidence="2" type="ORF">JKG68_07665</name>
</gene>
<evidence type="ECO:0000256" key="1">
    <source>
        <dbReference type="SAM" id="Phobius"/>
    </source>
</evidence>
<organism evidence="2 3">
    <name type="scientific">Microvirga aerilata</name>
    <dbReference type="NCBI Taxonomy" id="670292"/>
    <lineage>
        <taxon>Bacteria</taxon>
        <taxon>Pseudomonadati</taxon>
        <taxon>Pseudomonadota</taxon>
        <taxon>Alphaproteobacteria</taxon>
        <taxon>Hyphomicrobiales</taxon>
        <taxon>Methylobacteriaceae</taxon>
        <taxon>Microvirga</taxon>
    </lineage>
</organism>
<accession>A0A936Z6L2</accession>
<keyword evidence="3" id="KW-1185">Reference proteome</keyword>
<protein>
    <submittedName>
        <fullName evidence="2">Uncharacterized protein</fullName>
    </submittedName>
</protein>
<feature type="transmembrane region" description="Helical" evidence="1">
    <location>
        <begin position="13"/>
        <end position="32"/>
    </location>
</feature>